<protein>
    <submittedName>
        <fullName evidence="1">Uncharacterized protein</fullName>
    </submittedName>
</protein>
<proteinExistence type="predicted"/>
<evidence type="ECO:0000313" key="4">
    <source>
        <dbReference type="EMBL" id="QJH99966.1"/>
    </source>
</evidence>
<dbReference type="EMBL" id="MT144020">
    <property type="protein sequence ID" value="QJA46754.1"/>
    <property type="molecule type" value="Genomic_DNA"/>
</dbReference>
<dbReference type="EMBL" id="MT142526">
    <property type="protein sequence ID" value="QJA84257.1"/>
    <property type="molecule type" value="Genomic_DNA"/>
</dbReference>
<reference evidence="1" key="1">
    <citation type="submission" date="2020-03" db="EMBL/GenBank/DDBJ databases">
        <title>The deep terrestrial virosphere.</title>
        <authorList>
            <person name="Holmfeldt K."/>
            <person name="Nilsson E."/>
            <person name="Simone D."/>
            <person name="Lopez-Fernandez M."/>
            <person name="Wu X."/>
            <person name="de Brujin I."/>
            <person name="Lundin D."/>
            <person name="Andersson A."/>
            <person name="Bertilsson S."/>
            <person name="Dopson M."/>
        </authorList>
    </citation>
    <scope>NUCLEOTIDE SEQUENCE</scope>
    <source>
        <strain evidence="3">MM415A00215</strain>
        <strain evidence="2">MM415B00223</strain>
        <strain evidence="1">TM448A00522</strain>
        <strain evidence="4">TM448B01741</strain>
    </source>
</reference>
<evidence type="ECO:0000313" key="2">
    <source>
        <dbReference type="EMBL" id="QJA67442.1"/>
    </source>
</evidence>
<dbReference type="EMBL" id="MT141571">
    <property type="protein sequence ID" value="QJA67442.1"/>
    <property type="molecule type" value="Genomic_DNA"/>
</dbReference>
<evidence type="ECO:0000313" key="1">
    <source>
        <dbReference type="EMBL" id="QJA46754.1"/>
    </source>
</evidence>
<sequence>MKRKPITLSEGLEEFARKKVKRCNHKPEDVEYIGELDIANGWATQSLYWCSECGAHRKHGKRWRKPKGVPWK</sequence>
<name>A0A6H1ZGR8_9ZZZZ</name>
<gene>
    <name evidence="3" type="ORF">MM415A00215_0051</name>
    <name evidence="2" type="ORF">MM415B00223_0029</name>
    <name evidence="1" type="ORF">TM448A00522_0024</name>
    <name evidence="4" type="ORF">TM448B01741_0018</name>
</gene>
<accession>A0A6H1ZGR8</accession>
<dbReference type="EMBL" id="MT144819">
    <property type="protein sequence ID" value="QJH99966.1"/>
    <property type="molecule type" value="Genomic_DNA"/>
</dbReference>
<dbReference type="AlphaFoldDB" id="A0A6H1ZGR8"/>
<organism evidence="1">
    <name type="scientific">viral metagenome</name>
    <dbReference type="NCBI Taxonomy" id="1070528"/>
    <lineage>
        <taxon>unclassified sequences</taxon>
        <taxon>metagenomes</taxon>
        <taxon>organismal metagenomes</taxon>
    </lineage>
</organism>
<evidence type="ECO:0000313" key="3">
    <source>
        <dbReference type="EMBL" id="QJA84257.1"/>
    </source>
</evidence>